<evidence type="ECO:0000313" key="3">
    <source>
        <dbReference type="Proteomes" id="UP000261284"/>
    </source>
</evidence>
<comment type="caution">
    <text evidence="2">The sequence shown here is derived from an EMBL/GenBank/DDBJ whole genome shotgun (WGS) entry which is preliminary data.</text>
</comment>
<gene>
    <name evidence="2" type="ORF">DXN05_17690</name>
</gene>
<dbReference type="Gene3D" id="1.10.3300.10">
    <property type="entry name" value="Jann2411-like domain"/>
    <property type="match status" value="1"/>
</dbReference>
<reference evidence="2 3" key="1">
    <citation type="submission" date="2018-08" db="EMBL/GenBank/DDBJ databases">
        <title>Chitinophagaceae sp. K23C18032701, a novel bacterium isolated from forest soil.</title>
        <authorList>
            <person name="Wang C."/>
        </authorList>
    </citation>
    <scope>NUCLEOTIDE SEQUENCE [LARGE SCALE GENOMIC DNA]</scope>
    <source>
        <strain evidence="2 3">K23C18032701</strain>
    </source>
</reference>
<dbReference type="SUPFAM" id="SSF160904">
    <property type="entry name" value="Jann2411-like"/>
    <property type="match status" value="1"/>
</dbReference>
<name>A0A3E1NG71_9BACT</name>
<protein>
    <recommendedName>
        <fullName evidence="1">Zinc finger CGNR domain-containing protein</fullName>
    </recommendedName>
</protein>
<keyword evidence="3" id="KW-1185">Reference proteome</keyword>
<proteinExistence type="predicted"/>
<evidence type="ECO:0000259" key="1">
    <source>
        <dbReference type="Pfam" id="PF11706"/>
    </source>
</evidence>
<dbReference type="PANTHER" id="PTHR35525:SF3">
    <property type="entry name" value="BLL6575 PROTEIN"/>
    <property type="match status" value="1"/>
</dbReference>
<sequence length="201" mass="22597">MKTITTVETMTLDGGTACLDFINSGYDREHGVVVERLHSYEDLLVLAGRIDLLEPAILKTLHRQVSKSPALANKALAFARQARVLLYQLFTGETDMLPEVNTLFADALRYRVLKKGDAGLSFTADVLPAGLPAPVWLLVLDAYLLIERGEFPLVRQCPRCSWLFVDRSKSHRRKWCSMESCGNSQKTKSYYQRKKATSGDE</sequence>
<feature type="domain" description="Zinc finger CGNR" evidence="1">
    <location>
        <begin position="154"/>
        <end position="194"/>
    </location>
</feature>
<dbReference type="InterPro" id="IPR021005">
    <property type="entry name" value="Znf_CGNR"/>
</dbReference>
<dbReference type="RefSeq" id="WP_116848605.1">
    <property type="nucleotide sequence ID" value="NZ_QTJU01000007.1"/>
</dbReference>
<dbReference type="Pfam" id="PF07336">
    <property type="entry name" value="ABATE"/>
    <property type="match status" value="1"/>
</dbReference>
<dbReference type="Pfam" id="PF11706">
    <property type="entry name" value="zf-CGNR"/>
    <property type="match status" value="1"/>
</dbReference>
<accession>A0A3E1NG71</accession>
<dbReference type="OrthoDB" id="123307at2"/>
<evidence type="ECO:0000313" key="2">
    <source>
        <dbReference type="EMBL" id="RFM26821.1"/>
    </source>
</evidence>
<dbReference type="PANTHER" id="PTHR35525">
    <property type="entry name" value="BLL6575 PROTEIN"/>
    <property type="match status" value="1"/>
</dbReference>
<dbReference type="InterPro" id="IPR010852">
    <property type="entry name" value="ABATE"/>
</dbReference>
<dbReference type="AlphaFoldDB" id="A0A3E1NG71"/>
<organism evidence="2 3">
    <name type="scientific">Deminuibacter soli</name>
    <dbReference type="NCBI Taxonomy" id="2291815"/>
    <lineage>
        <taxon>Bacteria</taxon>
        <taxon>Pseudomonadati</taxon>
        <taxon>Bacteroidota</taxon>
        <taxon>Chitinophagia</taxon>
        <taxon>Chitinophagales</taxon>
        <taxon>Chitinophagaceae</taxon>
        <taxon>Deminuibacter</taxon>
    </lineage>
</organism>
<dbReference type="EMBL" id="QTJU01000007">
    <property type="protein sequence ID" value="RFM26821.1"/>
    <property type="molecule type" value="Genomic_DNA"/>
</dbReference>
<dbReference type="InterPro" id="IPR023286">
    <property type="entry name" value="ABATE_dom_sf"/>
</dbReference>
<dbReference type="Proteomes" id="UP000261284">
    <property type="component" value="Unassembled WGS sequence"/>
</dbReference>